<evidence type="ECO:0000313" key="2">
    <source>
        <dbReference type="Proteomes" id="UP001341840"/>
    </source>
</evidence>
<comment type="caution">
    <text evidence="1">The sequence shown here is derived from an EMBL/GenBank/DDBJ whole genome shotgun (WGS) entry which is preliminary data.</text>
</comment>
<organism evidence="1 2">
    <name type="scientific">Stylosanthes scabra</name>
    <dbReference type="NCBI Taxonomy" id="79078"/>
    <lineage>
        <taxon>Eukaryota</taxon>
        <taxon>Viridiplantae</taxon>
        <taxon>Streptophyta</taxon>
        <taxon>Embryophyta</taxon>
        <taxon>Tracheophyta</taxon>
        <taxon>Spermatophyta</taxon>
        <taxon>Magnoliopsida</taxon>
        <taxon>eudicotyledons</taxon>
        <taxon>Gunneridae</taxon>
        <taxon>Pentapetalae</taxon>
        <taxon>rosids</taxon>
        <taxon>fabids</taxon>
        <taxon>Fabales</taxon>
        <taxon>Fabaceae</taxon>
        <taxon>Papilionoideae</taxon>
        <taxon>50 kb inversion clade</taxon>
        <taxon>dalbergioids sensu lato</taxon>
        <taxon>Dalbergieae</taxon>
        <taxon>Pterocarpus clade</taxon>
        <taxon>Stylosanthes</taxon>
    </lineage>
</organism>
<dbReference type="Proteomes" id="UP001341840">
    <property type="component" value="Unassembled WGS sequence"/>
</dbReference>
<sequence>MTSLATHHPRIGVEEPRICVEDIKGWKSTHIRGKLPHHVLSHVLEEVERDPSLASSFQSHTYAQDSTHMRGRQAPFQLFQGHTHALKQAYAWKTFSPA</sequence>
<proteinExistence type="predicted"/>
<gene>
    <name evidence="1" type="ORF">PIB30_110942</name>
</gene>
<reference evidence="1 2" key="1">
    <citation type="journal article" date="2023" name="Plants (Basel)">
        <title>Bridging the Gap: Combining Genomics and Transcriptomics Approaches to Understand Stylosanthes scabra, an Orphan Legume from the Brazilian Caatinga.</title>
        <authorList>
            <person name="Ferreira-Neto J.R.C."/>
            <person name="da Silva M.D."/>
            <person name="Binneck E."/>
            <person name="de Melo N.F."/>
            <person name="da Silva R.H."/>
            <person name="de Melo A.L.T.M."/>
            <person name="Pandolfi V."/>
            <person name="Bustamante F.O."/>
            <person name="Brasileiro-Vidal A.C."/>
            <person name="Benko-Iseppon A.M."/>
        </authorList>
    </citation>
    <scope>NUCLEOTIDE SEQUENCE [LARGE SCALE GENOMIC DNA]</scope>
    <source>
        <tissue evidence="1">Leaves</tissue>
    </source>
</reference>
<accession>A0ABU6QZL6</accession>
<name>A0ABU6QZL6_9FABA</name>
<keyword evidence="2" id="KW-1185">Reference proteome</keyword>
<evidence type="ECO:0000313" key="1">
    <source>
        <dbReference type="EMBL" id="MED6117542.1"/>
    </source>
</evidence>
<protein>
    <submittedName>
        <fullName evidence="1">Uncharacterized protein</fullName>
    </submittedName>
</protein>
<dbReference type="EMBL" id="JASCZI010006639">
    <property type="protein sequence ID" value="MED6117542.1"/>
    <property type="molecule type" value="Genomic_DNA"/>
</dbReference>